<comment type="caution">
    <text evidence="2">The sequence shown here is derived from an EMBL/GenBank/DDBJ whole genome shotgun (WGS) entry which is preliminary data.</text>
</comment>
<proteinExistence type="predicted"/>
<dbReference type="SUPFAM" id="SSF49562">
    <property type="entry name" value="C2 domain (Calcium/lipid-binding domain, CaLB)"/>
    <property type="match status" value="1"/>
</dbReference>
<accession>A0A438FLH6</accession>
<gene>
    <name evidence="2" type="ORF">CK203_033537</name>
</gene>
<organism evidence="2 3">
    <name type="scientific">Vitis vinifera</name>
    <name type="common">Grape</name>
    <dbReference type="NCBI Taxonomy" id="29760"/>
    <lineage>
        <taxon>Eukaryota</taxon>
        <taxon>Viridiplantae</taxon>
        <taxon>Streptophyta</taxon>
        <taxon>Embryophyta</taxon>
        <taxon>Tracheophyta</taxon>
        <taxon>Spermatophyta</taxon>
        <taxon>Magnoliopsida</taxon>
        <taxon>eudicotyledons</taxon>
        <taxon>Gunneridae</taxon>
        <taxon>Pentapetalae</taxon>
        <taxon>rosids</taxon>
        <taxon>Vitales</taxon>
        <taxon>Vitaceae</taxon>
        <taxon>Viteae</taxon>
        <taxon>Vitis</taxon>
    </lineage>
</organism>
<dbReference type="PANTHER" id="PTHR32246">
    <property type="entry name" value="INGRESSION PROTEIN FIC1"/>
    <property type="match status" value="1"/>
</dbReference>
<protein>
    <recommendedName>
        <fullName evidence="1">C2 domain-containing protein</fullName>
    </recommendedName>
</protein>
<dbReference type="PROSITE" id="PS50004">
    <property type="entry name" value="C2"/>
    <property type="match status" value="1"/>
</dbReference>
<dbReference type="GO" id="GO:0006952">
    <property type="term" value="P:defense response"/>
    <property type="evidence" value="ECO:0007669"/>
    <property type="project" value="InterPro"/>
</dbReference>
<dbReference type="InterPro" id="IPR044750">
    <property type="entry name" value="C2_SRC2/BAP"/>
</dbReference>
<evidence type="ECO:0000259" key="1">
    <source>
        <dbReference type="PROSITE" id="PS50004"/>
    </source>
</evidence>
<feature type="domain" description="C2" evidence="1">
    <location>
        <begin position="1"/>
        <end position="117"/>
    </location>
</feature>
<evidence type="ECO:0000313" key="2">
    <source>
        <dbReference type="EMBL" id="RVW60837.1"/>
    </source>
</evidence>
<dbReference type="AlphaFoldDB" id="A0A438FLH6"/>
<sequence>MASSRPLDIDFTVVSAKHLKNVNWKHGELKPYAIFWVDPDRRLATKPDESGSTCPVWNERFTLSVNLPLHDSVLTLEVFHSKPSETPKPLVGSLQVLLKDPARLGRFQPHQNIPTPPSLRPSQGKIRVKLAIRDRPSPPAPDYYLTPPVSFYYSSAPPPPAPNPGGYSHLSHTIPLPPPVPQSPSPHPYGTFCNPYPGYYGYYSRAPPPPRPFFDWSANYGGPSAPVDHSPYDQKQMGVKYEEAKIKDRAESELGARDYYKDHRFDYQ</sequence>
<dbReference type="Proteomes" id="UP000288805">
    <property type="component" value="Unassembled WGS sequence"/>
</dbReference>
<dbReference type="CDD" id="cd04051">
    <property type="entry name" value="C2_SRC2_like"/>
    <property type="match status" value="1"/>
</dbReference>
<dbReference type="EMBL" id="QGNW01000846">
    <property type="protein sequence ID" value="RVW60837.1"/>
    <property type="molecule type" value="Genomic_DNA"/>
</dbReference>
<dbReference type="InterPro" id="IPR000008">
    <property type="entry name" value="C2_dom"/>
</dbReference>
<evidence type="ECO:0000313" key="3">
    <source>
        <dbReference type="Proteomes" id="UP000288805"/>
    </source>
</evidence>
<dbReference type="Pfam" id="PF00168">
    <property type="entry name" value="C2"/>
    <property type="match status" value="1"/>
</dbReference>
<dbReference type="Gene3D" id="2.60.40.150">
    <property type="entry name" value="C2 domain"/>
    <property type="match status" value="1"/>
</dbReference>
<reference evidence="2 3" key="1">
    <citation type="journal article" date="2018" name="PLoS Genet.">
        <title>Population sequencing reveals clonal diversity and ancestral inbreeding in the grapevine cultivar Chardonnay.</title>
        <authorList>
            <person name="Roach M.J."/>
            <person name="Johnson D.L."/>
            <person name="Bohlmann J."/>
            <person name="van Vuuren H.J."/>
            <person name="Jones S.J."/>
            <person name="Pretorius I.S."/>
            <person name="Schmidt S.A."/>
            <person name="Borneman A.R."/>
        </authorList>
    </citation>
    <scope>NUCLEOTIDE SEQUENCE [LARGE SCALE GENOMIC DNA]</scope>
    <source>
        <strain evidence="3">cv. Chardonnay</strain>
        <tissue evidence="2">Leaf</tissue>
    </source>
</reference>
<dbReference type="PANTHER" id="PTHR32246:SF68">
    <property type="entry name" value="OS01G0853800 PROTEIN"/>
    <property type="match status" value="1"/>
</dbReference>
<dbReference type="InterPro" id="IPR035892">
    <property type="entry name" value="C2_domain_sf"/>
</dbReference>
<name>A0A438FLH6_VITVI</name>
<dbReference type="SMART" id="SM00239">
    <property type="entry name" value="C2"/>
    <property type="match status" value="1"/>
</dbReference>